<organism evidence="2 3">
    <name type="scientific">Reticulomyxa filosa</name>
    <dbReference type="NCBI Taxonomy" id="46433"/>
    <lineage>
        <taxon>Eukaryota</taxon>
        <taxon>Sar</taxon>
        <taxon>Rhizaria</taxon>
        <taxon>Retaria</taxon>
        <taxon>Foraminifera</taxon>
        <taxon>Monothalamids</taxon>
        <taxon>Reticulomyxidae</taxon>
        <taxon>Reticulomyxa</taxon>
    </lineage>
</organism>
<dbReference type="AlphaFoldDB" id="X6NZA3"/>
<keyword evidence="1" id="KW-1133">Transmembrane helix</keyword>
<dbReference type="Proteomes" id="UP000023152">
    <property type="component" value="Unassembled WGS sequence"/>
</dbReference>
<feature type="transmembrane region" description="Helical" evidence="1">
    <location>
        <begin position="92"/>
        <end position="112"/>
    </location>
</feature>
<dbReference type="EMBL" id="ASPP01005399">
    <property type="protein sequence ID" value="ETO30612.1"/>
    <property type="molecule type" value="Genomic_DNA"/>
</dbReference>
<gene>
    <name evidence="2" type="ORF">RFI_06505</name>
</gene>
<keyword evidence="3" id="KW-1185">Reference proteome</keyword>
<proteinExistence type="predicted"/>
<keyword evidence="1" id="KW-0812">Transmembrane</keyword>
<feature type="transmembrane region" description="Helical" evidence="1">
    <location>
        <begin position="132"/>
        <end position="149"/>
    </location>
</feature>
<evidence type="ECO:0000313" key="2">
    <source>
        <dbReference type="EMBL" id="ETO30612.1"/>
    </source>
</evidence>
<evidence type="ECO:0000256" key="1">
    <source>
        <dbReference type="SAM" id="Phobius"/>
    </source>
</evidence>
<comment type="caution">
    <text evidence="2">The sequence shown here is derived from an EMBL/GenBank/DDBJ whole genome shotgun (WGS) entry which is preliminary data.</text>
</comment>
<evidence type="ECO:0000313" key="3">
    <source>
        <dbReference type="Proteomes" id="UP000023152"/>
    </source>
</evidence>
<sequence>MNETLKAYLMLVHKKGEISHLNALHKLEEEIDFWNKKPDGKKIGDLVKGLTVPIDTSKSQAKEAMIDMHQWLHDIYHIYQSLWDEAIPCDRIANLLIITDFQIIAFATNYLLQTLGSEVHLHLFDTTDNQMISVLFCLFYYVYIFYFYVHIYRHYIYIHISDIMGQSLLTYTVQKQQTPKKKNGTEKVWNLNELQSCMKEWLTMREQLTEYFKHEKPKSSNFVKAWDSQLDSAIVIHPDFLALYSRIEDISYICGLLQEMERVLGQTEMKKQELTSYWKQVFAKMNTDLWSCDNRTNREWNIAMKGWKASIGKEALRQCAKLMRSRLLSVSGQPQLVISEFENFPSFDLHFFSFFFFV</sequence>
<name>X6NZA3_RETFI</name>
<accession>X6NZA3</accession>
<reference evidence="2 3" key="1">
    <citation type="journal article" date="2013" name="Curr. Biol.">
        <title>The Genome of the Foraminiferan Reticulomyxa filosa.</title>
        <authorList>
            <person name="Glockner G."/>
            <person name="Hulsmann N."/>
            <person name="Schleicher M."/>
            <person name="Noegel A.A."/>
            <person name="Eichinger L."/>
            <person name="Gallinger C."/>
            <person name="Pawlowski J."/>
            <person name="Sierra R."/>
            <person name="Euteneuer U."/>
            <person name="Pillet L."/>
            <person name="Moustafa A."/>
            <person name="Platzer M."/>
            <person name="Groth M."/>
            <person name="Szafranski K."/>
            <person name="Schliwa M."/>
        </authorList>
    </citation>
    <scope>NUCLEOTIDE SEQUENCE [LARGE SCALE GENOMIC DNA]</scope>
</reference>
<protein>
    <submittedName>
        <fullName evidence="2">Uncharacterized protein</fullName>
    </submittedName>
</protein>
<keyword evidence="1" id="KW-0472">Membrane</keyword>